<reference evidence="1 2" key="1">
    <citation type="journal article" date="2009" name="Proc. Natl. Acad. Sci. U.S.A.">
        <title>Biogeography of the Sulfolobus islandicus pan-genome.</title>
        <authorList>
            <person name="Reno M.L."/>
            <person name="Held N.L."/>
            <person name="Fields C.J."/>
            <person name="Burke P.V."/>
            <person name="Whitaker R.J."/>
        </authorList>
    </citation>
    <scope>NUCLEOTIDE SEQUENCE [LARGE SCALE GENOMIC DNA]</scope>
    <source>
        <strain evidence="1 2">M.16.27</strain>
    </source>
</reference>
<dbReference type="KEGG" id="sim:M1627_1057"/>
<name>C3N4P0_SACI3</name>
<evidence type="ECO:0000313" key="2">
    <source>
        <dbReference type="Proteomes" id="UP000002307"/>
    </source>
</evidence>
<evidence type="ECO:0000313" key="1">
    <source>
        <dbReference type="EMBL" id="ACP54965.1"/>
    </source>
</evidence>
<dbReference type="RefSeq" id="WP_012718730.1">
    <property type="nucleotide sequence ID" value="NC_012632.1"/>
</dbReference>
<accession>C3N4P0</accession>
<dbReference type="AlphaFoldDB" id="C3N4P0"/>
<dbReference type="GeneID" id="7812423"/>
<dbReference type="EMBL" id="CP001401">
    <property type="protein sequence ID" value="ACP54965.1"/>
    <property type="molecule type" value="Genomic_DNA"/>
</dbReference>
<gene>
    <name evidence="1" type="ordered locus">M1627_1057</name>
</gene>
<sequence>MLEAWHVMPIMKKTIISTEIEGFLGYKYKIIEKIMKNEEIKRKICKDGKNYGNRKGKLADDPIIVIKEEGNKYRILDGNGRAFYKLSKERHK</sequence>
<protein>
    <submittedName>
        <fullName evidence="1">Uncharacterized protein</fullName>
    </submittedName>
</protein>
<dbReference type="HOGENOM" id="CLU_2406491_0_0_2"/>
<organism evidence="1 2">
    <name type="scientific">Saccharolobus islandicus (strain M.16.27)</name>
    <name type="common">Sulfolobus islandicus</name>
    <dbReference type="NCBI Taxonomy" id="427318"/>
    <lineage>
        <taxon>Archaea</taxon>
        <taxon>Thermoproteota</taxon>
        <taxon>Thermoprotei</taxon>
        <taxon>Sulfolobales</taxon>
        <taxon>Sulfolobaceae</taxon>
        <taxon>Saccharolobus</taxon>
    </lineage>
</organism>
<dbReference type="Proteomes" id="UP000002307">
    <property type="component" value="Chromosome"/>
</dbReference>
<proteinExistence type="predicted"/>